<proteinExistence type="predicted"/>
<comment type="caution">
    <text evidence="1">The sequence shown here is derived from an EMBL/GenBank/DDBJ whole genome shotgun (WGS) entry which is preliminary data.</text>
</comment>
<evidence type="ECO:0000313" key="2">
    <source>
        <dbReference type="Proteomes" id="UP000814140"/>
    </source>
</evidence>
<keyword evidence="1" id="KW-0378">Hydrolase</keyword>
<accession>A0ACB8SXT7</accession>
<keyword evidence="2" id="KW-1185">Reference proteome</keyword>
<protein>
    <submittedName>
        <fullName evidence="1">Glycoside hydrolase family 16 protein</fullName>
    </submittedName>
</protein>
<organism evidence="1 2">
    <name type="scientific">Artomyces pyxidatus</name>
    <dbReference type="NCBI Taxonomy" id="48021"/>
    <lineage>
        <taxon>Eukaryota</taxon>
        <taxon>Fungi</taxon>
        <taxon>Dikarya</taxon>
        <taxon>Basidiomycota</taxon>
        <taxon>Agaricomycotina</taxon>
        <taxon>Agaricomycetes</taxon>
        <taxon>Russulales</taxon>
        <taxon>Auriscalpiaceae</taxon>
        <taxon>Artomyces</taxon>
    </lineage>
</organism>
<reference evidence="1" key="2">
    <citation type="journal article" date="2022" name="New Phytol.">
        <title>Evolutionary transition to the ectomycorrhizal habit in the genomes of a hyperdiverse lineage of mushroom-forming fungi.</title>
        <authorList>
            <person name="Looney B."/>
            <person name="Miyauchi S."/>
            <person name="Morin E."/>
            <person name="Drula E."/>
            <person name="Courty P.E."/>
            <person name="Kohler A."/>
            <person name="Kuo A."/>
            <person name="LaButti K."/>
            <person name="Pangilinan J."/>
            <person name="Lipzen A."/>
            <person name="Riley R."/>
            <person name="Andreopoulos W."/>
            <person name="He G."/>
            <person name="Johnson J."/>
            <person name="Nolan M."/>
            <person name="Tritt A."/>
            <person name="Barry K.W."/>
            <person name="Grigoriev I.V."/>
            <person name="Nagy L.G."/>
            <person name="Hibbett D."/>
            <person name="Henrissat B."/>
            <person name="Matheny P.B."/>
            <person name="Labbe J."/>
            <person name="Martin F.M."/>
        </authorList>
    </citation>
    <scope>NUCLEOTIDE SEQUENCE</scope>
    <source>
        <strain evidence="1">HHB10654</strain>
    </source>
</reference>
<gene>
    <name evidence="1" type="ORF">BV25DRAFT_1806243</name>
</gene>
<name>A0ACB8SXT7_9AGAM</name>
<reference evidence="1" key="1">
    <citation type="submission" date="2021-03" db="EMBL/GenBank/DDBJ databases">
        <authorList>
            <consortium name="DOE Joint Genome Institute"/>
            <person name="Ahrendt S."/>
            <person name="Looney B.P."/>
            <person name="Miyauchi S."/>
            <person name="Morin E."/>
            <person name="Drula E."/>
            <person name="Courty P.E."/>
            <person name="Chicoki N."/>
            <person name="Fauchery L."/>
            <person name="Kohler A."/>
            <person name="Kuo A."/>
            <person name="Labutti K."/>
            <person name="Pangilinan J."/>
            <person name="Lipzen A."/>
            <person name="Riley R."/>
            <person name="Andreopoulos W."/>
            <person name="He G."/>
            <person name="Johnson J."/>
            <person name="Barry K.W."/>
            <person name="Grigoriev I.V."/>
            <person name="Nagy L."/>
            <person name="Hibbett D."/>
            <person name="Henrissat B."/>
            <person name="Matheny P.B."/>
            <person name="Labbe J."/>
            <person name="Martin F."/>
        </authorList>
    </citation>
    <scope>NUCLEOTIDE SEQUENCE</scope>
    <source>
        <strain evidence="1">HHB10654</strain>
    </source>
</reference>
<dbReference type="EMBL" id="MU277215">
    <property type="protein sequence ID" value="KAI0061007.1"/>
    <property type="molecule type" value="Genomic_DNA"/>
</dbReference>
<evidence type="ECO:0000313" key="1">
    <source>
        <dbReference type="EMBL" id="KAI0061007.1"/>
    </source>
</evidence>
<sequence length="336" mass="37057">MFALVSVLVLSSLSTAALAGESQGLSLRQKHQDVARQIESRSKTYHLVEKYEGADFLNPKKWNYFTSRDPTRGQVEFQSHKAATRDGLAYVDGDVAVLAVDNKHHQHHLPLGKNRNSVRITSTKKYNGGLFIADFYSMPHGCSVWPAWWSVGPNWPHAGEIDILEGVNTEETNQYTLHSGRGCKLTRSVPATAKILRTECESSNGDNAGCAFKDTDTRTFGHGFNDAGGGVYAHLWDASGIKIWHFPRDAIPADITEGRPEPMSWPTPAAFFSSEGCDISRHFYDHSLVLDTTLCGAFAGGNYAASGCPGTCEEAVANKTNFDFAQWRIHYIAVYH</sequence>
<dbReference type="Proteomes" id="UP000814140">
    <property type="component" value="Unassembled WGS sequence"/>
</dbReference>